<sequence length="202" mass="21770">MKLAIFASLLAGAAAFAPVSNKASSTALNAEIVKGPYGGELGAQAPLGFFDPFGMTAGQDKEKFDHLRWVELKHGRVAMLAVVGYLVTYAGVRFPGAGDIPSGFSALSALPGQVWAQMGFTWFLMEAANSPAPGTYNDFEPEFMGDFRNGALDFGWDKQTDEWKMKKRAIELNNGRAAQMGILGLMVHEKMGNLGEILPFQS</sequence>
<feature type="chain" id="PRO_5031286971" description="Plastid light harvesting protein" evidence="9">
    <location>
        <begin position="16"/>
        <end position="202"/>
    </location>
</feature>
<reference evidence="10" key="1">
    <citation type="submission" date="2021-01" db="EMBL/GenBank/DDBJ databases">
        <authorList>
            <person name="Corre E."/>
            <person name="Pelletier E."/>
            <person name="Niang G."/>
            <person name="Scheremetjew M."/>
            <person name="Finn R."/>
            <person name="Kale V."/>
            <person name="Holt S."/>
            <person name="Cochrane G."/>
            <person name="Meng A."/>
            <person name="Brown T."/>
            <person name="Cohen L."/>
        </authorList>
    </citation>
    <scope>NUCLEOTIDE SEQUENCE</scope>
    <source>
        <strain evidence="10">Isolate 1302-5</strain>
    </source>
</reference>
<name>A0A7S4IXA4_9STRA</name>
<feature type="binding site" evidence="8">
    <location>
        <position position="171"/>
    </location>
    <ligand>
        <name>chlorophyll a</name>
        <dbReference type="ChEBI" id="CHEBI:58416"/>
        <label>1</label>
    </ligand>
</feature>
<evidence type="ECO:0000313" key="10">
    <source>
        <dbReference type="EMBL" id="CAE2242242.1"/>
    </source>
</evidence>
<protein>
    <recommendedName>
        <fullName evidence="11">Plastid light harvesting protein</fullName>
    </recommendedName>
</protein>
<evidence type="ECO:0008006" key="11">
    <source>
        <dbReference type="Google" id="ProtNLM"/>
    </source>
</evidence>
<dbReference type="EMBL" id="HBKQ01024177">
    <property type="protein sequence ID" value="CAE2242242.1"/>
    <property type="molecule type" value="Transcribed_RNA"/>
</dbReference>
<accession>A0A7S4IXA4</accession>
<dbReference type="GO" id="GO:0016168">
    <property type="term" value="F:chlorophyll binding"/>
    <property type="evidence" value="ECO:0007669"/>
    <property type="project" value="UniProtKB-KW"/>
</dbReference>
<evidence type="ECO:0000256" key="6">
    <source>
        <dbReference type="ARBA" id="ARBA00022640"/>
    </source>
</evidence>
<keyword evidence="9" id="KW-0732">Signal</keyword>
<keyword evidence="7" id="KW-0437">Light-harvesting polypeptide</keyword>
<dbReference type="InterPro" id="IPR001344">
    <property type="entry name" value="Chloro_AB-bd_pln"/>
</dbReference>
<keyword evidence="5" id="KW-0602">Photosynthesis</keyword>
<feature type="binding site" evidence="8">
    <location>
        <position position="174"/>
    </location>
    <ligand>
        <name>chlorophyll a</name>
        <dbReference type="ChEBI" id="CHEBI:58416"/>
        <label>1</label>
    </ligand>
</feature>
<keyword evidence="4" id="KW-0150">Chloroplast</keyword>
<dbReference type="Gene3D" id="1.10.3460.10">
    <property type="entry name" value="Chlorophyll a/b binding protein domain"/>
    <property type="match status" value="1"/>
</dbReference>
<feature type="signal peptide" evidence="9">
    <location>
        <begin position="1"/>
        <end position="15"/>
    </location>
</feature>
<keyword evidence="8" id="KW-0157">Chromophore</keyword>
<dbReference type="GO" id="GO:0009765">
    <property type="term" value="P:photosynthesis, light harvesting"/>
    <property type="evidence" value="ECO:0007669"/>
    <property type="project" value="InterPro"/>
</dbReference>
<dbReference type="GO" id="GO:0030076">
    <property type="term" value="C:light-harvesting complex"/>
    <property type="evidence" value="ECO:0007669"/>
    <property type="project" value="UniProtKB-KW"/>
</dbReference>
<dbReference type="PANTHER" id="PTHR21649">
    <property type="entry name" value="CHLOROPHYLL A/B BINDING PROTEIN"/>
    <property type="match status" value="1"/>
</dbReference>
<keyword evidence="6" id="KW-0934">Plastid</keyword>
<organism evidence="10">
    <name type="scientific">Odontella aurita</name>
    <dbReference type="NCBI Taxonomy" id="265563"/>
    <lineage>
        <taxon>Eukaryota</taxon>
        <taxon>Sar</taxon>
        <taxon>Stramenopiles</taxon>
        <taxon>Ochrophyta</taxon>
        <taxon>Bacillariophyta</taxon>
        <taxon>Mediophyceae</taxon>
        <taxon>Biddulphiophycidae</taxon>
        <taxon>Eupodiscales</taxon>
        <taxon>Odontellaceae</taxon>
        <taxon>Odontella</taxon>
    </lineage>
</organism>
<feature type="binding site" evidence="8">
    <location>
        <position position="166"/>
    </location>
    <ligand>
        <name>chlorophyll a</name>
        <dbReference type="ChEBI" id="CHEBI:58416"/>
        <label>1</label>
    </ligand>
</feature>
<evidence type="ECO:0000256" key="7">
    <source>
        <dbReference type="ARBA" id="ARBA00023243"/>
    </source>
</evidence>
<evidence type="ECO:0000256" key="5">
    <source>
        <dbReference type="ARBA" id="ARBA00022531"/>
    </source>
</evidence>
<comment type="function">
    <text evidence="1">The light-harvesting complex (LHC) functions as a light receptor, it captures and delivers excitation energy to photosystems with which it is closely associated. Energy is transferred from the carotenoid and chlorophyll C (or B) to chlorophyll A and the photosynthetic reaction centers where it is used to synthesize ATP and reducing power.</text>
</comment>
<feature type="binding site" description="axial binding residue" evidence="8">
    <location>
        <position position="76"/>
    </location>
    <ligand>
        <name>chlorophyll b</name>
        <dbReference type="ChEBI" id="CHEBI:61721"/>
        <label>1</label>
    </ligand>
    <ligandPart>
        <name>Mg</name>
        <dbReference type="ChEBI" id="CHEBI:25107"/>
    </ligandPart>
</feature>
<evidence type="ECO:0000256" key="2">
    <source>
        <dbReference type="ARBA" id="ARBA00004229"/>
    </source>
</evidence>
<gene>
    <name evidence="10" type="ORF">OAUR00152_LOCUS16475</name>
</gene>
<evidence type="ECO:0000256" key="8">
    <source>
        <dbReference type="PIRSR" id="PIRSR601344-1"/>
    </source>
</evidence>
<comment type="similarity">
    <text evidence="3">Belongs to the fucoxanthin chlorophyll protein family.</text>
</comment>
<feature type="binding site" evidence="8">
    <location>
        <position position="71"/>
    </location>
    <ligand>
        <name>chlorophyll a</name>
        <dbReference type="ChEBI" id="CHEBI:58416"/>
        <label>1</label>
    </ligand>
</feature>
<feature type="binding site" description="axial binding residue" evidence="8">
    <location>
        <position position="176"/>
    </location>
    <ligand>
        <name>chlorophyll b</name>
        <dbReference type="ChEBI" id="CHEBI:61721"/>
        <label>3</label>
    </ligand>
    <ligandPart>
        <name>Mg</name>
        <dbReference type="ChEBI" id="CHEBI:25107"/>
    </ligandPart>
</feature>
<evidence type="ECO:0000256" key="9">
    <source>
        <dbReference type="SAM" id="SignalP"/>
    </source>
</evidence>
<dbReference type="GO" id="GO:0016020">
    <property type="term" value="C:membrane"/>
    <property type="evidence" value="ECO:0007669"/>
    <property type="project" value="InterPro"/>
</dbReference>
<feature type="binding site" evidence="8">
    <location>
        <position position="74"/>
    </location>
    <ligand>
        <name>chlorophyll a</name>
        <dbReference type="ChEBI" id="CHEBI:58416"/>
        <label>1</label>
    </ligand>
</feature>
<dbReference type="SUPFAM" id="SSF103511">
    <property type="entry name" value="Chlorophyll a-b binding protein"/>
    <property type="match status" value="1"/>
</dbReference>
<comment type="subcellular location">
    <subcellularLocation>
        <location evidence="2">Plastid</location>
        <location evidence="2">Chloroplast</location>
    </subcellularLocation>
</comment>
<evidence type="ECO:0000256" key="4">
    <source>
        <dbReference type="ARBA" id="ARBA00022528"/>
    </source>
</evidence>
<dbReference type="AlphaFoldDB" id="A0A7S4IXA4"/>
<evidence type="ECO:0000256" key="3">
    <source>
        <dbReference type="ARBA" id="ARBA00005933"/>
    </source>
</evidence>
<dbReference type="Pfam" id="PF00504">
    <property type="entry name" value="Chloroa_b-bind"/>
    <property type="match status" value="1"/>
</dbReference>
<dbReference type="InterPro" id="IPR022796">
    <property type="entry name" value="Chloroa_b-bind"/>
</dbReference>
<evidence type="ECO:0000256" key="1">
    <source>
        <dbReference type="ARBA" id="ARBA00004022"/>
    </source>
</evidence>
<keyword evidence="8" id="KW-0148">Chlorophyll</keyword>
<dbReference type="GO" id="GO:0009507">
    <property type="term" value="C:chloroplast"/>
    <property type="evidence" value="ECO:0007669"/>
    <property type="project" value="UniProtKB-SubCell"/>
</dbReference>
<proteinExistence type="inferred from homology"/>